<evidence type="ECO:0000256" key="2">
    <source>
        <dbReference type="ARBA" id="ARBA00004726"/>
    </source>
</evidence>
<evidence type="ECO:0000256" key="14">
    <source>
        <dbReference type="ARBA" id="ARBA00049494"/>
    </source>
</evidence>
<sequence>MKLIRDIKEIAALKDGCVATIGNFDGLHLGHQHILQQLERQSQQYTLPKVVISFEPLPTEYFSDHQSPRIYPFRDKCRYLEEMGVDYFLCLRFNQALSKMPAEAFVSNILLNAANVRALVVGDDFCFGKDRKGNFELLESMGKLHNMQVSNSLTHADTDGRVSSTRIRKQLMSGDTAAAAELLGRKYCLSGRIRHGAKLGRTIGFPTLNLRIQDNIATVNGVYAVKVKGLSDTPLLGVANLGNRPTVDGIETRLETHLFDFDQSVYGRHIEVELIKFLRPEKKFDSFDMLKEQIAKDATQAKTLLQAYV</sequence>
<comment type="function">
    <text evidence="1">Catalyzes the phosphorylation of riboflavin to FMN followed by the adenylation of FMN to FAD.</text>
</comment>
<evidence type="ECO:0000259" key="16">
    <source>
        <dbReference type="SMART" id="SM00904"/>
    </source>
</evidence>
<organism evidence="17 18">
    <name type="scientific">Leucothrix arctica</name>
    <dbReference type="NCBI Taxonomy" id="1481894"/>
    <lineage>
        <taxon>Bacteria</taxon>
        <taxon>Pseudomonadati</taxon>
        <taxon>Pseudomonadota</taxon>
        <taxon>Gammaproteobacteria</taxon>
        <taxon>Thiotrichales</taxon>
        <taxon>Thiotrichaceae</taxon>
        <taxon>Leucothrix</taxon>
    </lineage>
</organism>
<dbReference type="Pfam" id="PF01687">
    <property type="entry name" value="Flavokinase"/>
    <property type="match status" value="1"/>
</dbReference>
<keyword evidence="6 15" id="KW-0808">Transferase</keyword>
<evidence type="ECO:0000256" key="1">
    <source>
        <dbReference type="ARBA" id="ARBA00002121"/>
    </source>
</evidence>
<dbReference type="InterPro" id="IPR015864">
    <property type="entry name" value="FAD_synthase"/>
</dbReference>
<keyword evidence="7 15" id="KW-0548">Nucleotidyltransferase</keyword>
<dbReference type="NCBIfam" id="NF004160">
    <property type="entry name" value="PRK05627.1-3"/>
    <property type="match status" value="1"/>
</dbReference>
<dbReference type="EC" id="2.7.1.26" evidence="15"/>
<comment type="pathway">
    <text evidence="2 15">Cofactor biosynthesis; FAD biosynthesis; FAD from FMN: step 1/1.</text>
</comment>
<dbReference type="PANTHER" id="PTHR22749">
    <property type="entry name" value="RIBOFLAVIN KINASE/FMN ADENYLYLTRANSFERASE"/>
    <property type="match status" value="1"/>
</dbReference>
<dbReference type="NCBIfam" id="NF004163">
    <property type="entry name" value="PRK05627.1-6"/>
    <property type="match status" value="1"/>
</dbReference>
<reference evidence="17 18" key="1">
    <citation type="submission" date="2018-05" db="EMBL/GenBank/DDBJ databases">
        <title>Leucothrix arctica sp. nov., isolated from Arctic seawater.</title>
        <authorList>
            <person name="Choi A."/>
            <person name="Baek K."/>
        </authorList>
    </citation>
    <scope>NUCLEOTIDE SEQUENCE [LARGE SCALE GENOMIC DNA]</scope>
    <source>
        <strain evidence="17 18">IMCC9719</strain>
    </source>
</reference>
<dbReference type="NCBIfam" id="NF004159">
    <property type="entry name" value="PRK05627.1-2"/>
    <property type="match status" value="1"/>
</dbReference>
<keyword evidence="4 15" id="KW-0285">Flavoprotein</keyword>
<keyword evidence="8 15" id="KW-0547">Nucleotide-binding</keyword>
<dbReference type="NCBIfam" id="NF004162">
    <property type="entry name" value="PRK05627.1-5"/>
    <property type="match status" value="1"/>
</dbReference>
<dbReference type="SUPFAM" id="SSF52374">
    <property type="entry name" value="Nucleotidylyl transferase"/>
    <property type="match status" value="1"/>
</dbReference>
<keyword evidence="5 15" id="KW-0288">FMN</keyword>
<dbReference type="EMBL" id="QGKL01000039">
    <property type="protein sequence ID" value="PWQ94474.1"/>
    <property type="molecule type" value="Genomic_DNA"/>
</dbReference>
<evidence type="ECO:0000256" key="6">
    <source>
        <dbReference type="ARBA" id="ARBA00022679"/>
    </source>
</evidence>
<dbReference type="UniPathway" id="UPA00277">
    <property type="reaction ID" value="UER00407"/>
</dbReference>
<evidence type="ECO:0000256" key="7">
    <source>
        <dbReference type="ARBA" id="ARBA00022695"/>
    </source>
</evidence>
<feature type="domain" description="Riboflavin kinase" evidence="16">
    <location>
        <begin position="182"/>
        <end position="306"/>
    </location>
</feature>
<dbReference type="Pfam" id="PF06574">
    <property type="entry name" value="FAD_syn"/>
    <property type="match status" value="1"/>
</dbReference>
<comment type="caution">
    <text evidence="17">The sequence shown here is derived from an EMBL/GenBank/DDBJ whole genome shotgun (WGS) entry which is preliminary data.</text>
</comment>
<dbReference type="FunFam" id="3.40.50.620:FF:000021">
    <property type="entry name" value="Riboflavin biosynthesis protein"/>
    <property type="match status" value="1"/>
</dbReference>
<dbReference type="InterPro" id="IPR023468">
    <property type="entry name" value="Riboflavin_kinase"/>
</dbReference>
<protein>
    <recommendedName>
        <fullName evidence="15">Riboflavin biosynthesis protein</fullName>
    </recommendedName>
    <domain>
        <recommendedName>
            <fullName evidence="15">Riboflavin kinase</fullName>
            <ecNumber evidence="15">2.7.1.26</ecNumber>
        </recommendedName>
        <alternativeName>
            <fullName evidence="15">Flavokinase</fullName>
        </alternativeName>
    </domain>
    <domain>
        <recommendedName>
            <fullName evidence="15">FMN adenylyltransferase</fullName>
            <ecNumber evidence="15">2.7.7.2</ecNumber>
        </recommendedName>
        <alternativeName>
            <fullName evidence="15">FAD pyrophosphorylase</fullName>
        </alternativeName>
        <alternativeName>
            <fullName evidence="15">FAD synthase</fullName>
        </alternativeName>
    </domain>
</protein>
<dbReference type="PANTHER" id="PTHR22749:SF6">
    <property type="entry name" value="RIBOFLAVIN KINASE"/>
    <property type="match status" value="1"/>
</dbReference>
<evidence type="ECO:0000256" key="3">
    <source>
        <dbReference type="ARBA" id="ARBA00005201"/>
    </source>
</evidence>
<dbReference type="Gene3D" id="2.40.30.30">
    <property type="entry name" value="Riboflavin kinase-like"/>
    <property type="match status" value="1"/>
</dbReference>
<dbReference type="CDD" id="cd02064">
    <property type="entry name" value="FAD_synthetase_N"/>
    <property type="match status" value="1"/>
</dbReference>
<gene>
    <name evidence="17" type="ORF">DKT75_14330</name>
</gene>
<dbReference type="GO" id="GO:0005524">
    <property type="term" value="F:ATP binding"/>
    <property type="evidence" value="ECO:0007669"/>
    <property type="project" value="UniProtKB-UniRule"/>
</dbReference>
<evidence type="ECO:0000313" key="18">
    <source>
        <dbReference type="Proteomes" id="UP000245506"/>
    </source>
</evidence>
<evidence type="ECO:0000256" key="5">
    <source>
        <dbReference type="ARBA" id="ARBA00022643"/>
    </source>
</evidence>
<dbReference type="RefSeq" id="WP_109824123.1">
    <property type="nucleotide sequence ID" value="NZ_QGKL01000039.1"/>
</dbReference>
<name>A0A317C755_9GAMM</name>
<dbReference type="GO" id="GO:0008531">
    <property type="term" value="F:riboflavin kinase activity"/>
    <property type="evidence" value="ECO:0007669"/>
    <property type="project" value="UniProtKB-UniRule"/>
</dbReference>
<evidence type="ECO:0000256" key="13">
    <source>
        <dbReference type="ARBA" id="ARBA00047880"/>
    </source>
</evidence>
<dbReference type="InterPro" id="IPR002606">
    <property type="entry name" value="Riboflavin_kinase_bac"/>
</dbReference>
<dbReference type="Gene3D" id="3.40.50.620">
    <property type="entry name" value="HUPs"/>
    <property type="match status" value="1"/>
</dbReference>
<keyword evidence="11 15" id="KW-0067">ATP-binding</keyword>
<dbReference type="GO" id="GO:0009231">
    <property type="term" value="P:riboflavin biosynthetic process"/>
    <property type="evidence" value="ECO:0007669"/>
    <property type="project" value="InterPro"/>
</dbReference>
<evidence type="ECO:0000313" key="17">
    <source>
        <dbReference type="EMBL" id="PWQ94474.1"/>
    </source>
</evidence>
<dbReference type="NCBIfam" id="TIGR00083">
    <property type="entry name" value="ribF"/>
    <property type="match status" value="1"/>
</dbReference>
<dbReference type="OrthoDB" id="9803667at2"/>
<dbReference type="AlphaFoldDB" id="A0A317C755"/>
<evidence type="ECO:0000256" key="4">
    <source>
        <dbReference type="ARBA" id="ARBA00022630"/>
    </source>
</evidence>
<evidence type="ECO:0000256" key="11">
    <source>
        <dbReference type="ARBA" id="ARBA00022840"/>
    </source>
</evidence>
<dbReference type="GO" id="GO:0003919">
    <property type="term" value="F:FMN adenylyltransferase activity"/>
    <property type="evidence" value="ECO:0007669"/>
    <property type="project" value="UniProtKB-UniRule"/>
</dbReference>
<comment type="catalytic activity">
    <reaction evidence="13 15">
        <text>riboflavin + ATP = FMN + ADP + H(+)</text>
        <dbReference type="Rhea" id="RHEA:14357"/>
        <dbReference type="ChEBI" id="CHEBI:15378"/>
        <dbReference type="ChEBI" id="CHEBI:30616"/>
        <dbReference type="ChEBI" id="CHEBI:57986"/>
        <dbReference type="ChEBI" id="CHEBI:58210"/>
        <dbReference type="ChEBI" id="CHEBI:456216"/>
        <dbReference type="EC" id="2.7.1.26"/>
    </reaction>
</comment>
<dbReference type="Proteomes" id="UP000245506">
    <property type="component" value="Unassembled WGS sequence"/>
</dbReference>
<keyword evidence="18" id="KW-1185">Reference proteome</keyword>
<evidence type="ECO:0000256" key="10">
    <source>
        <dbReference type="ARBA" id="ARBA00022827"/>
    </source>
</evidence>
<keyword evidence="10 15" id="KW-0274">FAD</keyword>
<evidence type="ECO:0000256" key="9">
    <source>
        <dbReference type="ARBA" id="ARBA00022777"/>
    </source>
</evidence>
<dbReference type="InterPro" id="IPR015865">
    <property type="entry name" value="Riboflavin_kinase_bac/euk"/>
</dbReference>
<evidence type="ECO:0000256" key="12">
    <source>
        <dbReference type="ARBA" id="ARBA00023268"/>
    </source>
</evidence>
<keyword evidence="9 15" id="KW-0418">Kinase</keyword>
<dbReference type="GO" id="GO:0009398">
    <property type="term" value="P:FMN biosynthetic process"/>
    <property type="evidence" value="ECO:0007669"/>
    <property type="project" value="UniProtKB-UniRule"/>
</dbReference>
<dbReference type="SUPFAM" id="SSF82114">
    <property type="entry name" value="Riboflavin kinase-like"/>
    <property type="match status" value="1"/>
</dbReference>
<accession>A0A317C755</accession>
<evidence type="ECO:0000256" key="8">
    <source>
        <dbReference type="ARBA" id="ARBA00022741"/>
    </source>
</evidence>
<proteinExistence type="inferred from homology"/>
<comment type="pathway">
    <text evidence="3 15">Cofactor biosynthesis; FMN biosynthesis; FMN from riboflavin (ATP route): step 1/1.</text>
</comment>
<dbReference type="InterPro" id="IPR023465">
    <property type="entry name" value="Riboflavin_kinase_dom_sf"/>
</dbReference>
<dbReference type="PIRSF" id="PIRSF004491">
    <property type="entry name" value="FAD_Synth"/>
    <property type="match status" value="1"/>
</dbReference>
<dbReference type="UniPathway" id="UPA00276">
    <property type="reaction ID" value="UER00406"/>
</dbReference>
<comment type="catalytic activity">
    <reaction evidence="14 15">
        <text>FMN + ATP + H(+) = FAD + diphosphate</text>
        <dbReference type="Rhea" id="RHEA:17237"/>
        <dbReference type="ChEBI" id="CHEBI:15378"/>
        <dbReference type="ChEBI" id="CHEBI:30616"/>
        <dbReference type="ChEBI" id="CHEBI:33019"/>
        <dbReference type="ChEBI" id="CHEBI:57692"/>
        <dbReference type="ChEBI" id="CHEBI:58210"/>
        <dbReference type="EC" id="2.7.7.2"/>
    </reaction>
</comment>
<dbReference type="EC" id="2.7.7.2" evidence="15"/>
<keyword evidence="12" id="KW-0511">Multifunctional enzyme</keyword>
<comment type="similarity">
    <text evidence="15">Belongs to the ribF family.</text>
</comment>
<dbReference type="GO" id="GO:0006747">
    <property type="term" value="P:FAD biosynthetic process"/>
    <property type="evidence" value="ECO:0007669"/>
    <property type="project" value="UniProtKB-UniRule"/>
</dbReference>
<dbReference type="SMART" id="SM00904">
    <property type="entry name" value="Flavokinase"/>
    <property type="match status" value="1"/>
</dbReference>
<evidence type="ECO:0000256" key="15">
    <source>
        <dbReference type="PIRNR" id="PIRNR004491"/>
    </source>
</evidence>
<dbReference type="InterPro" id="IPR014729">
    <property type="entry name" value="Rossmann-like_a/b/a_fold"/>
</dbReference>